<evidence type="ECO:0000256" key="8">
    <source>
        <dbReference type="ARBA" id="ARBA00023170"/>
    </source>
</evidence>
<dbReference type="InParanoid" id="G0N2R0"/>
<dbReference type="Proteomes" id="UP000008068">
    <property type="component" value="Unassembled WGS sequence"/>
</dbReference>
<keyword evidence="4" id="KW-0862">Zinc</keyword>
<dbReference type="OrthoDB" id="6081310at2759"/>
<keyword evidence="8" id="KW-0675">Receptor</keyword>
<dbReference type="HOGENOM" id="CLU_736149_0_0_1"/>
<dbReference type="Gene3D" id="1.10.565.10">
    <property type="entry name" value="Retinoid X Receptor"/>
    <property type="match status" value="1"/>
</dbReference>
<feature type="domain" description="Nuclear receptor" evidence="11">
    <location>
        <begin position="94"/>
        <end position="118"/>
    </location>
</feature>
<dbReference type="SUPFAM" id="SSF57716">
    <property type="entry name" value="Glucocorticoid receptor-like (DNA-binding domain)"/>
    <property type="match status" value="1"/>
</dbReference>
<comment type="subcellular location">
    <subcellularLocation>
        <location evidence="1">Nucleus</location>
    </subcellularLocation>
</comment>
<evidence type="ECO:0000313" key="13">
    <source>
        <dbReference type="EMBL" id="EGT50982.1"/>
    </source>
</evidence>
<dbReference type="PROSITE" id="PS51843">
    <property type="entry name" value="NR_LBD"/>
    <property type="match status" value="1"/>
</dbReference>
<feature type="region of interest" description="Disordered" evidence="10">
    <location>
        <begin position="57"/>
        <end position="94"/>
    </location>
</feature>
<dbReference type="STRING" id="135651.G0N2R0"/>
<dbReference type="GO" id="GO:0004879">
    <property type="term" value="F:nuclear receptor activity"/>
    <property type="evidence" value="ECO:0007669"/>
    <property type="project" value="TreeGrafter"/>
</dbReference>
<gene>
    <name evidence="13" type="ORF">CAEBREN_06687</name>
</gene>
<dbReference type="PANTHER" id="PTHR45805">
    <property type="entry name" value="NUCLEAR HORMONE RECEPTOR HR3-RELATED"/>
    <property type="match status" value="1"/>
</dbReference>
<evidence type="ECO:0000256" key="3">
    <source>
        <dbReference type="ARBA" id="ARBA00022771"/>
    </source>
</evidence>
<evidence type="ECO:0000313" key="14">
    <source>
        <dbReference type="Proteomes" id="UP000008068"/>
    </source>
</evidence>
<dbReference type="OMA" id="WSGEMAN"/>
<dbReference type="Gene3D" id="3.30.50.10">
    <property type="entry name" value="Erythroid Transcription Factor GATA-1, subunit A"/>
    <property type="match status" value="1"/>
</dbReference>
<evidence type="ECO:0000256" key="6">
    <source>
        <dbReference type="ARBA" id="ARBA00023125"/>
    </source>
</evidence>
<keyword evidence="14" id="KW-1185">Reference proteome</keyword>
<evidence type="ECO:0000259" key="12">
    <source>
        <dbReference type="PROSITE" id="PS51843"/>
    </source>
</evidence>
<feature type="region of interest" description="Disordered" evidence="10">
    <location>
        <begin position="1"/>
        <end position="40"/>
    </location>
</feature>
<protein>
    <submittedName>
        <fullName evidence="13">Uncharacterized protein</fullName>
    </submittedName>
</protein>
<dbReference type="PROSITE" id="PS51030">
    <property type="entry name" value="NUCLEAR_REC_DBD_2"/>
    <property type="match status" value="1"/>
</dbReference>
<dbReference type="PANTHER" id="PTHR45805:SF2">
    <property type="entry name" value="NUCLEAR HORMONE RECEPTOR HR3-RELATED"/>
    <property type="match status" value="1"/>
</dbReference>
<dbReference type="AlphaFoldDB" id="G0N2R0"/>
<dbReference type="EMBL" id="GL379831">
    <property type="protein sequence ID" value="EGT50982.1"/>
    <property type="molecule type" value="Genomic_DNA"/>
</dbReference>
<evidence type="ECO:0000256" key="10">
    <source>
        <dbReference type="SAM" id="MobiDB-lite"/>
    </source>
</evidence>
<feature type="compositionally biased region" description="Low complexity" evidence="10">
    <location>
        <begin position="67"/>
        <end position="85"/>
    </location>
</feature>
<evidence type="ECO:0000256" key="1">
    <source>
        <dbReference type="ARBA" id="ARBA00004123"/>
    </source>
</evidence>
<sequence length="376" mass="42573">MNSENEDRELGDCHYSDPLARYTEDALQADRLNHPPPVPQSQIVYVSNGGYLNPLNGYNAQPPAGMSPATTSSSVARSTPSSLSPDQKDANSMPKRCEVCGDKSTGHHYGVSTCEGCKLISPTDQDINKMNAWQIWSGEMANEIRDIVLFVKNIPNMEAISQEDKAILLKKNTFLIFFLRFTRALSVKGLVLRGARLIELSTLQLMYGQHFTQKMLAMSSYILSTQITDTELALFIVLVFVRPVSAEFQLENGLNRAPLARAYELFKRALVDQMGPGKAKLLLDVVPELEKIDDMHCQIINKVFEEYLFLVEFDPLVLEIFKVPRAEPIPEPVHEPMPEPEYDMEYVEYEEEAVPEGEVPEFQEHKYEEDLPLHFL</sequence>
<dbReference type="InterPro" id="IPR000536">
    <property type="entry name" value="Nucl_hrmn_rcpt_lig-bd"/>
</dbReference>
<keyword evidence="2" id="KW-0479">Metal-binding</keyword>
<dbReference type="InterPro" id="IPR001628">
    <property type="entry name" value="Znf_hrmn_rcpt"/>
</dbReference>
<evidence type="ECO:0000259" key="11">
    <source>
        <dbReference type="PROSITE" id="PS51030"/>
    </source>
</evidence>
<evidence type="ECO:0000256" key="5">
    <source>
        <dbReference type="ARBA" id="ARBA00023015"/>
    </source>
</evidence>
<accession>G0N2R0</accession>
<name>G0N2R0_CAEBE</name>
<dbReference type="GO" id="GO:0000978">
    <property type="term" value="F:RNA polymerase II cis-regulatory region sequence-specific DNA binding"/>
    <property type="evidence" value="ECO:0007669"/>
    <property type="project" value="TreeGrafter"/>
</dbReference>
<dbReference type="eggNOG" id="KOG4846">
    <property type="taxonomic scope" value="Eukaryota"/>
</dbReference>
<dbReference type="SUPFAM" id="SSF48508">
    <property type="entry name" value="Nuclear receptor ligand-binding domain"/>
    <property type="match status" value="1"/>
</dbReference>
<evidence type="ECO:0000256" key="9">
    <source>
        <dbReference type="ARBA" id="ARBA00023242"/>
    </source>
</evidence>
<keyword evidence="9" id="KW-0539">Nucleus</keyword>
<evidence type="ECO:0000256" key="7">
    <source>
        <dbReference type="ARBA" id="ARBA00023163"/>
    </source>
</evidence>
<keyword evidence="5" id="KW-0805">Transcription regulation</keyword>
<dbReference type="InterPro" id="IPR035500">
    <property type="entry name" value="NHR-like_dom_sf"/>
</dbReference>
<keyword evidence="3" id="KW-0863">Zinc-finger</keyword>
<organism evidence="14">
    <name type="scientific">Caenorhabditis brenneri</name>
    <name type="common">Nematode worm</name>
    <dbReference type="NCBI Taxonomy" id="135651"/>
    <lineage>
        <taxon>Eukaryota</taxon>
        <taxon>Metazoa</taxon>
        <taxon>Ecdysozoa</taxon>
        <taxon>Nematoda</taxon>
        <taxon>Chromadorea</taxon>
        <taxon>Rhabditida</taxon>
        <taxon>Rhabditina</taxon>
        <taxon>Rhabditomorpha</taxon>
        <taxon>Rhabditoidea</taxon>
        <taxon>Rhabditidae</taxon>
        <taxon>Peloderinae</taxon>
        <taxon>Caenorhabditis</taxon>
    </lineage>
</organism>
<evidence type="ECO:0000256" key="2">
    <source>
        <dbReference type="ARBA" id="ARBA00022723"/>
    </source>
</evidence>
<keyword evidence="7" id="KW-0804">Transcription</keyword>
<dbReference type="GO" id="GO:0008270">
    <property type="term" value="F:zinc ion binding"/>
    <property type="evidence" value="ECO:0007669"/>
    <property type="project" value="UniProtKB-KW"/>
</dbReference>
<dbReference type="GO" id="GO:0005634">
    <property type="term" value="C:nucleus"/>
    <property type="evidence" value="ECO:0007669"/>
    <property type="project" value="UniProtKB-SubCell"/>
</dbReference>
<dbReference type="Pfam" id="PF00105">
    <property type="entry name" value="zf-C4"/>
    <property type="match status" value="1"/>
</dbReference>
<keyword evidence="6" id="KW-0238">DNA-binding</keyword>
<proteinExistence type="predicted"/>
<dbReference type="SMART" id="SM00430">
    <property type="entry name" value="HOLI"/>
    <property type="match status" value="1"/>
</dbReference>
<dbReference type="InterPro" id="IPR013088">
    <property type="entry name" value="Znf_NHR/GATA"/>
</dbReference>
<evidence type="ECO:0000256" key="4">
    <source>
        <dbReference type="ARBA" id="ARBA00022833"/>
    </source>
</evidence>
<reference evidence="14" key="1">
    <citation type="submission" date="2011-07" db="EMBL/GenBank/DDBJ databases">
        <authorList>
            <consortium name="Caenorhabditis brenneri Sequencing and Analysis Consortium"/>
            <person name="Wilson R.K."/>
        </authorList>
    </citation>
    <scope>NUCLEOTIDE SEQUENCE [LARGE SCALE GENOMIC DNA]</scope>
    <source>
        <strain evidence="14">PB2801</strain>
    </source>
</reference>
<feature type="domain" description="NR LBD" evidence="12">
    <location>
        <begin position="102"/>
        <end position="322"/>
    </location>
</feature>